<evidence type="ECO:0000256" key="14">
    <source>
        <dbReference type="SAM" id="Coils"/>
    </source>
</evidence>
<evidence type="ECO:0000256" key="3">
    <source>
        <dbReference type="ARBA" id="ARBA00022490"/>
    </source>
</evidence>
<dbReference type="InterPro" id="IPR042222">
    <property type="entry name" value="Dynein_2_N"/>
</dbReference>
<evidence type="ECO:0000256" key="5">
    <source>
        <dbReference type="ARBA" id="ARBA00022737"/>
    </source>
</evidence>
<dbReference type="Gene3D" id="1.20.1270.280">
    <property type="match status" value="1"/>
</dbReference>
<dbReference type="Pfam" id="PF12780">
    <property type="entry name" value="AAA_8"/>
    <property type="match status" value="1"/>
</dbReference>
<evidence type="ECO:0000256" key="2">
    <source>
        <dbReference type="ARBA" id="ARBA00008887"/>
    </source>
</evidence>
<dbReference type="Gene3D" id="3.20.180.20">
    <property type="entry name" value="Dynein heavy chain, N-terminal domain 2"/>
    <property type="match status" value="1"/>
</dbReference>
<dbReference type="FunFam" id="3.40.50.300:FF:000063">
    <property type="entry name" value="dynein heavy chain 6, axonemal"/>
    <property type="match status" value="1"/>
</dbReference>
<keyword evidence="4" id="KW-0493">Microtubule</keyword>
<dbReference type="InterPro" id="IPR027417">
    <property type="entry name" value="P-loop_NTPase"/>
</dbReference>
<dbReference type="PANTHER" id="PTHR22878:SF69">
    <property type="entry name" value="DYNEIN HEAVY CHAIN"/>
    <property type="match status" value="1"/>
</dbReference>
<keyword evidence="12" id="KW-0206">Cytoskeleton</keyword>
<evidence type="ECO:0000256" key="1">
    <source>
        <dbReference type="ARBA" id="ARBA00004430"/>
    </source>
</evidence>
<dbReference type="Pfam" id="PF18199">
    <property type="entry name" value="Dynein_C"/>
    <property type="match status" value="1"/>
</dbReference>
<dbReference type="Gene3D" id="1.20.920.30">
    <property type="match status" value="2"/>
</dbReference>
<dbReference type="FunFam" id="1.20.140.100:FF:000004">
    <property type="entry name" value="Dynein axonemal heavy chain 6"/>
    <property type="match status" value="1"/>
</dbReference>
<keyword evidence="11" id="KW-0505">Motor protein</keyword>
<dbReference type="FunFam" id="3.40.50.300:FF:000049">
    <property type="entry name" value="Dynein, axonemal, heavy chain 5"/>
    <property type="match status" value="1"/>
</dbReference>
<dbReference type="InterPro" id="IPR003593">
    <property type="entry name" value="AAA+_ATPase"/>
</dbReference>
<dbReference type="GO" id="GO:0051959">
    <property type="term" value="F:dynein light intermediate chain binding"/>
    <property type="evidence" value="ECO:0007669"/>
    <property type="project" value="InterPro"/>
</dbReference>
<evidence type="ECO:0000256" key="15">
    <source>
        <dbReference type="SAM" id="MobiDB-lite"/>
    </source>
</evidence>
<dbReference type="FunFam" id="1.10.8.720:FF:000001">
    <property type="entry name" value="dynein heavy chain 7, axonemal"/>
    <property type="match status" value="1"/>
</dbReference>
<dbReference type="GO" id="GO:0005524">
    <property type="term" value="F:ATP binding"/>
    <property type="evidence" value="ECO:0007669"/>
    <property type="project" value="UniProtKB-KW"/>
</dbReference>
<dbReference type="InterPro" id="IPR025662">
    <property type="entry name" value="Sigma_54_int_dom_ATP-bd_1"/>
</dbReference>
<dbReference type="FunFam" id="1.10.287.2620:FF:000001">
    <property type="entry name" value="Cytoplasmic dynein heavy chain 1"/>
    <property type="match status" value="1"/>
</dbReference>
<gene>
    <name evidence="17" type="primary">Dhc10</name>
    <name evidence="17" type="ORF">GTO95_0012618</name>
</gene>
<dbReference type="Gene3D" id="1.10.8.720">
    <property type="entry name" value="Region D6 of dynein motor"/>
    <property type="match status" value="1"/>
</dbReference>
<organism evidence="17 18">
    <name type="scientific">Atractosteus spatula</name>
    <name type="common">Alligator gar</name>
    <name type="synonym">Lepisosteus spatula</name>
    <dbReference type="NCBI Taxonomy" id="7917"/>
    <lineage>
        <taxon>Eukaryota</taxon>
        <taxon>Metazoa</taxon>
        <taxon>Chordata</taxon>
        <taxon>Craniata</taxon>
        <taxon>Vertebrata</taxon>
        <taxon>Euteleostomi</taxon>
        <taxon>Actinopterygii</taxon>
        <taxon>Neopterygii</taxon>
        <taxon>Holostei</taxon>
        <taxon>Semionotiformes</taxon>
        <taxon>Lepisosteidae</taxon>
        <taxon>Atractosteus</taxon>
    </lineage>
</organism>
<feature type="domain" description="AAA+ ATPase" evidence="16">
    <location>
        <begin position="1440"/>
        <end position="1570"/>
    </location>
</feature>
<dbReference type="InterPro" id="IPR013602">
    <property type="entry name" value="Dynein_heavy_linker"/>
</dbReference>
<dbReference type="Pfam" id="PF12781">
    <property type="entry name" value="AAA_9"/>
    <property type="match status" value="1"/>
</dbReference>
<dbReference type="Gene3D" id="6.10.140.1060">
    <property type="match status" value="1"/>
</dbReference>
<evidence type="ECO:0000256" key="8">
    <source>
        <dbReference type="ARBA" id="ARBA00023017"/>
    </source>
</evidence>
<dbReference type="Pfam" id="PF12774">
    <property type="entry name" value="AAA_6"/>
    <property type="match status" value="2"/>
</dbReference>
<dbReference type="GO" id="GO:0007018">
    <property type="term" value="P:microtubule-based movement"/>
    <property type="evidence" value="ECO:0007669"/>
    <property type="project" value="InterPro"/>
</dbReference>
<sequence>EPEDDCVLNCILKLREKLGWCTEFLEKNSSGASTDSKNANEKTDDKGEYIYCLLRNRNDPKARYNPYDLQVVSAHTAKQSMQYWTVSASYIVKVSALEKCEITPVLEWLSERKMFNKIFQLPLFTKFRIWKAFTAWKINVRKSKASSYKILLAKELFFADEILQRCLIDIKELCEAASSSSGGLGYGDKVIVFVKASAQSCTYSLQKFCEVQALQRKYALSQLESLHDKVTELIRLSFLKVAEIEGAQRLFLPASMDPEDRPLYAKIAEWRSILNRFDRFLKLVDKIFEEMLCRLVKTAVHLLLDFLNASYNNELADGKLKKDSGKTNANISSQDLEMGNNGKELCTHLDAPDKIQSSEPKTFNHIDEVLADIKKNQQLELVSEAVFEVNLVLTILSETEVHKDDHNLHTKVSATVLPDGTIGAPSKTENLNGLENSEETGDEERIDIEECITRCAQRPMVTMSVQPSLGDFSLKIQELLHELEQTIVKLTSFGKDPQLLPFHSKPIYDLKLSVDKEQDLEQQQNLRPWPDLELLLGTDSSYHSDITDSLKKMEMGMKAVAAYSQRFQMFCGMVEKAILTDVDAFMAGEHWAPLDLKSILALHTEHVQQIKRMNTEKRINMMMVMTHQYQKDCLLHPEAVVSTIHSLLPVFAKERNLELMEVITGALKKLDKEIETVEEFVDHLTFLGRITLEMPALERQYDFVTQLYTIAKDYRIPISPEELALYQILGPSFQHLKSTVLICETNRDDNIVRFSGDLGVYLNHLRYELVHVKTKVNNPVLLHSETSPNVAKEIIQSLTEEVEIFSQKAHSYSSYRELLGSSISMKKSLTALLEKRQASQASGASAMAVEAELSDIDYHLTLRKLLWEIQEEWDRLYRQWKDTNFDHLNVDELQKDVNRITQTIYMLEKGLPENDIVPHLKQRVMDFKLCLPIIVALRNPCLRPRHWEDIQYKMGRSFIKEENFTLGNLLELRVFQYQNMIGDISSTATNEATLEVILHKVIDLWKSTDFRLISHQTDTSAVKVIASAEDVMTQLEESQVTILTLKSSRYANPIKQQIDEWERKLNLFAHTLEEWIMCQKRWLYLQPIFSAKDIQRQLPAEAKLFLKVDQTWKDIMQRTEKRPNALKAATSPGVLEILQASNMHLDKIQRCLEDYLETKRMVFPRFYFLSSEDLLDILSQSKNPNAIQPHLAKCFDNVHSLDIQDQAKIHPVVAMLRSAENETIPMPKYVLYKLHIRLQNTNVERMFKNVQVRGPVEQWLGNVETAMFNTIKRHLKSGVMEWNPSEFKKWVLSHPGQVVLTVTQIMFYKECERSFTGMNQSVSLLEVFQNLVHRLEQLADLASNPLAPHQQGTVVALLTILVHWRDVLTHLIQLNVSKPDDFEWTRQLHYEWNEQNSMCYVVQANASFVYGYEYLGCSHRLVITPLTDRCWLTLTGALNLHLGGAAAGPAGTGKTETVKDLAKALGKFCMVFNCFESLDYKIMGRLFSGVVQSGAWCCFDEFNRIDVEVLSVIASQLQAIKAAKDSQVLRFVFEGRDVRLNASCGVFITMNPSLRPVCFLQYISMHSNSNFFFQYSSILSSLSSFDHYDFGMRAIKSVLVMAGQRRRASVETLVLTAEEESSILIGALQDANLPKLVPEDVPLFKSIMGDLFPRVITPKSFNPNLEKAIAIATKLLGLQQWPNQTEKVIQLYSQILARHGVMLVGPTGGGKTAVRRLLQNALPFLPALTSACNETPAVKKIKVKSFSINPKCVTLGELYGQVDPNTLEWSDGLLASAVRTFSKELSEKVDAEKQCSEENVSVPASYSVSITIYIYTKIRLDIIIDNWRWIILDGPVDTLWVENLNSVLDDTKTMCLANGERINLPAGMRFIFEVDTLSQASPATISRCAMVYMDPVDLGWMPYVRSWLSHLPKELGVAGQTCLQNFFDKSMSEGLRFVKKNQKLQTFPVPEIAIVMTLCSILGAFIDFLGKNGGLTEARDLQTTTNNSNSIGAFSLEISPSVIASSKNREDYKWFLQKNPGKLTTFVGKLFVFAFTWAVGGVLKLTDNYDDFPVSKDKDKTWSNVAHDFQNLVQELFEGNSPCGIQFPSGNRMIFSYFVDLQTGAFVPWEDLIPSTEMLIRKRLNISSFSGSLMPAGFNKKVNLVESADLSSNLICTADTVRYSFLTSLLLLGKQPVLLTGDSGVGKSMLIHSMLQMLQKEGGHLVKPGTILGQVFLHNQAKTASLLEDVNSLTAGFLGDAKKDAMLRSISVEELIRIRSMRGNPYEEARRSGITASIMQCTARSSSTQLQAHILKKLVRKGKDTLGAPTNKRALIFVDDLNMPTPDEYGAQPPLELILQFLELRGLFDTKTLAWKSIQDVTLFAACAPPRGGRNGISTRLLRHFSVFVLPHPSEQSLQHIFQVQLGHFLGSRDFIAEVQKCRAPLVFASIAIYYEMCQSMLPTPAKYHYTFNLRDLSKVIQGLQQAHESELVSNEAVALLFAHEVTRVFHDRLVNNQDREQFHRILSNELRNHFKVSWPAEKLMKEPITFGDFLDMNIPVPFRKYKNIVDHKKLQAVLEEYDIRSGNRSSQVFIKNILAGKMCLILVSEKVKEKIYYCKVDLKLSILCSVQGIYKLTLKGANINSSYVQSPMVFFKEAVEHITRAARVFRQPGGHMMLIGLDGTGKATCASLACYISGCQLYRLAVTRTYSHSDFCEDLKKVYRQTGLNKKNTVLLIKDSDIVKESFLEDINCILNSGEVPGLFDKEEIDGIAVELKSVIERSLNDNKEDSREEMYSLFLKQVHQRLHIVLACSPAGSSLRQHSRTHPALLSCCTIDWYSEWTKEALLRVADIFIDSMEFEEKELKVLHANVAQVCVDVHYSVSLTAVQYWNEMRRSYYITPSSFLEFLDTFSKMTHLQKKKIQGVRDRFNNGLSKLSEATSLVRVMQDELVALGPKIEEMSKDIEILMEKLQKDSEAVEQVREIVKMEEKIMAEETSIVQEYAEQAAADLNAALPLLQKAISALDALEKSDISEIRVYTNPPDLVLTVMHAVCILLQQKPDWSTAKQLLGDPGFLKRLVTLDKDSLSEKVFLKLRRYSKHPDFTPEKVGLVSVACRSMCLWVLALEHYHEVHKMIEPKQKKVEVAQEVLAKAQQKLKEKQKNLAKIEEHRLSVEQNYNASVTEKEELGKRKALTTLRLQRASILVSALADEKDRWKDSVSELENKLQDIVGDVMVSAACVTYCGAFTAGYRRTMVEKWLGFCTAVAIPVSPEYTLTTAMAEKNQIRDWQNKGLPPDQNSTENGIIMQNGTLWPLLIDPQGQAKKWICCTEGDKLRKVFASDSNYMKTVENAIQLGEPVLIQDIGEVLDPGLQPVLMKNIISRGGQDFIKIGDTEIEYNHSFRLYLTTQVPNPYFLPAVCIIVKLINFSVAFEGLQEQLLSSVVSLQSPELEHQHCQLLQTITTDLFLLHELENRSLLLLQRTEGHILDDQDLIENLQNSKVTSKEILNRIQIAEETEKEIDKARKKYLPVAKRGAILYFLLADLIQINYMYQFSLDWFNEMFIKAIQDATQAIQSERRMPNSKDLNLQLLMMIDTLTENIYKEVSLALFADHQLCFSFMMCSNIMRTNHSDTKLVESLEYLPENEWKIFLHSAVLADMMDPPKQMGHSDGMDFKVCAPGAWLTDSMWKQCQYISGQLQAFTSLCESLLSNKHQWTSFLKAGNLCQFLSNPYTNNSTTQPSNYVQVPGHEESEESQNLCGTVFPWETLSGFQKLILIKILKPESLTAAVKDFVSEKIGSKYLQSGKMTLREVYEKSNAITPLIFLLSPGMDPASQLARLAQEVRGGTLHLDMVSLGQGQGPRAKELINKAQVLKGRWVFLQNCHLAASFMPRLQSIVDSLKYKGTNIDPQFRLWLSSKPDSIFPASILQKGIKIAVESPQGLKKKLLHTFSTEVTESTFTKTGCSPVWKTLLFSLCFFNAVVQERKKYGPLGWNIPYTFTSSDLEVSILNLEMLLVEGSDVPWPALRYLTGEVVYGGRVTDPWDRRCLLSILHNFYKPSVLQQGHTYSSDGVYRPISGEPSLSDCRVYIESLSDKDAPGVFGMDRNAENFFLQSQAQQLVNTIISMQPRLGDSSLIASDGQSQDEVILKLATDILKTLPETVEQPRQAAGQIPTRFDPLVHSTLLIVLRQEIDCFNQLLLVTRSSLQSLCCAVKGEILMTEMLEEIYNSLLTMKVPSMWERCSYESCKALGSWIEDLNQRVHFFRVWGEKEKIYLMESFWLSGFFFPQGFLTAVLQHSARLKGVSIDSLAFTYHMLYSSQGLPPPKEGVLVYGLFLESARWDPLSQALEDSLPSYQHCPMPEINFLPQQIADEDAPIETDTADVLLYYDCPLYRTSKRAGSLSSSGLSTNFITAISLPTKVSPNHWVIKGTALLSQVNE</sequence>
<dbReference type="Gene3D" id="1.10.8.1220">
    <property type="match status" value="1"/>
</dbReference>
<evidence type="ECO:0000256" key="10">
    <source>
        <dbReference type="ARBA" id="ARBA00023069"/>
    </source>
</evidence>
<feature type="coiled-coil region" evidence="14">
    <location>
        <begin position="3124"/>
        <end position="3158"/>
    </location>
</feature>
<dbReference type="Gene3D" id="1.10.287.2620">
    <property type="match status" value="1"/>
</dbReference>
<comment type="similarity">
    <text evidence="2">Belongs to the dynein heavy chain family.</text>
</comment>
<keyword evidence="13" id="KW-0966">Cell projection</keyword>
<dbReference type="FunFam" id="3.40.50.300:FF:000320">
    <property type="entry name" value="Dynein, axonemal, heavy chain 5"/>
    <property type="match status" value="1"/>
</dbReference>
<dbReference type="GO" id="GO:0097729">
    <property type="term" value="C:9+2 motile cilium"/>
    <property type="evidence" value="ECO:0007669"/>
    <property type="project" value="UniProtKB-ARBA"/>
</dbReference>
<protein>
    <submittedName>
        <fullName evidence="17">DYH1B protein</fullName>
    </submittedName>
</protein>
<feature type="domain" description="AAA+ ATPase" evidence="16">
    <location>
        <begin position="1697"/>
        <end position="1882"/>
    </location>
</feature>
<dbReference type="FunFam" id="3.20.180.20:FF:000001">
    <property type="entry name" value="Dynein axonemal heavy chain 5"/>
    <property type="match status" value="1"/>
</dbReference>
<evidence type="ECO:0000313" key="17">
    <source>
        <dbReference type="EMBL" id="MBN3325639.1"/>
    </source>
</evidence>
<comment type="caution">
    <text evidence="17">The sequence shown here is derived from an EMBL/GenBank/DDBJ whole genome shotgun (WGS) entry which is preliminary data.</text>
</comment>
<evidence type="ECO:0000313" key="18">
    <source>
        <dbReference type="Proteomes" id="UP000736164"/>
    </source>
</evidence>
<dbReference type="Pfam" id="PF17857">
    <property type="entry name" value="AAA_lid_1"/>
    <property type="match status" value="1"/>
</dbReference>
<keyword evidence="8" id="KW-0243">Dynein</keyword>
<dbReference type="FunFam" id="1.20.920.30:FF:000002">
    <property type="entry name" value="Dynein axonemal heavy chain 3"/>
    <property type="match status" value="1"/>
</dbReference>
<feature type="coiled-coil region" evidence="14">
    <location>
        <begin position="3187"/>
        <end position="3214"/>
    </location>
</feature>
<keyword evidence="18" id="KW-1185">Reference proteome</keyword>
<dbReference type="InterPro" id="IPR043157">
    <property type="entry name" value="Dynein_AAA1S"/>
</dbReference>
<evidence type="ECO:0000256" key="7">
    <source>
        <dbReference type="ARBA" id="ARBA00022840"/>
    </source>
</evidence>
<dbReference type="Pfam" id="PF08393">
    <property type="entry name" value="DHC_N2"/>
    <property type="match status" value="1"/>
</dbReference>
<dbReference type="InterPro" id="IPR041658">
    <property type="entry name" value="AAA_lid_11"/>
</dbReference>
<dbReference type="InterPro" id="IPR041228">
    <property type="entry name" value="Dynein_C"/>
</dbReference>
<evidence type="ECO:0000256" key="12">
    <source>
        <dbReference type="ARBA" id="ARBA00023212"/>
    </source>
</evidence>
<dbReference type="Pfam" id="PF12775">
    <property type="entry name" value="AAA_7"/>
    <property type="match status" value="2"/>
</dbReference>
<feature type="non-terminal residue" evidence="17">
    <location>
        <position position="4420"/>
    </location>
</feature>
<dbReference type="InterPro" id="IPR035706">
    <property type="entry name" value="AAA_9"/>
</dbReference>
<dbReference type="InterPro" id="IPR041466">
    <property type="entry name" value="Dynein_AAA5_ext"/>
</dbReference>
<dbReference type="GO" id="GO:0008569">
    <property type="term" value="F:minus-end-directed microtubule motor activity"/>
    <property type="evidence" value="ECO:0007669"/>
    <property type="project" value="InterPro"/>
</dbReference>
<dbReference type="Gene3D" id="1.10.8.710">
    <property type="match status" value="1"/>
</dbReference>
<dbReference type="FunFam" id="3.10.490.20:FF:000005">
    <property type="entry name" value="Dynein axonemal heavy chain 6"/>
    <property type="match status" value="1"/>
</dbReference>
<feature type="region of interest" description="Disordered" evidence="15">
    <location>
        <begin position="419"/>
        <end position="442"/>
    </location>
</feature>
<evidence type="ECO:0000256" key="4">
    <source>
        <dbReference type="ARBA" id="ARBA00022701"/>
    </source>
</evidence>
<dbReference type="FunFam" id="3.40.50.300:FF:001810">
    <property type="entry name" value="Cytoplasmic dynein 2 heavy chain 1"/>
    <property type="match status" value="1"/>
</dbReference>
<dbReference type="InterPro" id="IPR043160">
    <property type="entry name" value="Dynein_C_barrel"/>
</dbReference>
<dbReference type="Gene3D" id="1.20.920.20">
    <property type="match status" value="1"/>
</dbReference>
<dbReference type="Pfam" id="PF03028">
    <property type="entry name" value="Dynein_heavy"/>
    <property type="match status" value="1"/>
</dbReference>
<evidence type="ECO:0000256" key="13">
    <source>
        <dbReference type="ARBA" id="ARBA00023273"/>
    </source>
</evidence>
<keyword evidence="9 14" id="KW-0175">Coiled coil</keyword>
<feature type="coiled-coil region" evidence="14">
    <location>
        <begin position="2939"/>
        <end position="2970"/>
    </location>
</feature>
<dbReference type="GO" id="GO:0005930">
    <property type="term" value="C:axoneme"/>
    <property type="evidence" value="ECO:0007669"/>
    <property type="project" value="UniProtKB-SubCell"/>
</dbReference>
<dbReference type="InterPro" id="IPR026983">
    <property type="entry name" value="DHC"/>
</dbReference>
<dbReference type="FunFam" id="1.20.920.20:FF:000006">
    <property type="entry name" value="Dynein, axonemal, heavy chain 6"/>
    <property type="match status" value="1"/>
</dbReference>
<comment type="subcellular location">
    <subcellularLocation>
        <location evidence="1">Cytoplasm</location>
        <location evidence="1">Cytoskeleton</location>
        <location evidence="1">Cilium axoneme</location>
    </subcellularLocation>
</comment>
<dbReference type="GO" id="GO:0045505">
    <property type="term" value="F:dynein intermediate chain binding"/>
    <property type="evidence" value="ECO:0007669"/>
    <property type="project" value="InterPro"/>
</dbReference>
<feature type="non-terminal residue" evidence="17">
    <location>
        <position position="1"/>
    </location>
</feature>
<evidence type="ECO:0000259" key="16">
    <source>
        <dbReference type="SMART" id="SM00382"/>
    </source>
</evidence>
<feature type="domain" description="AAA+ ATPase" evidence="16">
    <location>
        <begin position="2173"/>
        <end position="2396"/>
    </location>
</feature>
<dbReference type="Pfam" id="PF12777">
    <property type="entry name" value="MT"/>
    <property type="match status" value="1"/>
</dbReference>
<evidence type="ECO:0000256" key="9">
    <source>
        <dbReference type="ARBA" id="ARBA00023054"/>
    </source>
</evidence>
<dbReference type="Gene3D" id="1.20.140.100">
    <property type="entry name" value="Dynein heavy chain, N-terminal domain 2"/>
    <property type="match status" value="1"/>
</dbReference>
<dbReference type="InterPro" id="IPR024317">
    <property type="entry name" value="Dynein_heavy_chain_D4_dom"/>
</dbReference>
<dbReference type="PANTHER" id="PTHR22878">
    <property type="entry name" value="DYNEIN HEAVY CHAIN 6, AXONEMAL-LIKE-RELATED"/>
    <property type="match status" value="1"/>
</dbReference>
<reference evidence="17" key="1">
    <citation type="journal article" date="2021" name="Cell">
        <title>Tracing the genetic footprints of vertebrate landing in non-teleost ray-finned fishes.</title>
        <authorList>
            <person name="Bi X."/>
            <person name="Wang K."/>
            <person name="Yang L."/>
            <person name="Pan H."/>
            <person name="Jiang H."/>
            <person name="Wei Q."/>
            <person name="Fang M."/>
            <person name="Yu H."/>
            <person name="Zhu C."/>
            <person name="Cai Y."/>
            <person name="He Y."/>
            <person name="Gan X."/>
            <person name="Zeng H."/>
            <person name="Yu D."/>
            <person name="Zhu Y."/>
            <person name="Jiang H."/>
            <person name="Qiu Q."/>
            <person name="Yang H."/>
            <person name="Zhang Y.E."/>
            <person name="Wang W."/>
            <person name="Zhu M."/>
            <person name="He S."/>
            <person name="Zhang G."/>
        </authorList>
    </citation>
    <scope>NUCLEOTIDE SEQUENCE</scope>
    <source>
        <strain evidence="17">Allg_001</strain>
    </source>
</reference>
<dbReference type="EMBL" id="JAAWVO010076479">
    <property type="protein sequence ID" value="MBN3325639.1"/>
    <property type="molecule type" value="Genomic_DNA"/>
</dbReference>
<dbReference type="Pfam" id="PF18198">
    <property type="entry name" value="AAA_lid_11"/>
    <property type="match status" value="1"/>
</dbReference>
<dbReference type="Gene3D" id="3.10.490.20">
    <property type="match status" value="1"/>
</dbReference>
<dbReference type="Gene3D" id="3.40.50.300">
    <property type="entry name" value="P-loop containing nucleotide triphosphate hydrolases"/>
    <property type="match status" value="7"/>
</dbReference>
<proteinExistence type="inferred from homology"/>
<dbReference type="InterPro" id="IPR042228">
    <property type="entry name" value="Dynein_linker_3"/>
</dbReference>
<keyword evidence="7" id="KW-0067">ATP-binding</keyword>
<evidence type="ECO:0000256" key="6">
    <source>
        <dbReference type="ARBA" id="ARBA00022741"/>
    </source>
</evidence>
<dbReference type="InterPro" id="IPR004273">
    <property type="entry name" value="Dynein_heavy_D6_P-loop"/>
</dbReference>
<dbReference type="GO" id="GO:0005874">
    <property type="term" value="C:microtubule"/>
    <property type="evidence" value="ECO:0007669"/>
    <property type="project" value="UniProtKB-KW"/>
</dbReference>
<dbReference type="PROSITE" id="PS00675">
    <property type="entry name" value="SIGMA54_INTERACT_1"/>
    <property type="match status" value="1"/>
</dbReference>
<dbReference type="Pfam" id="PF17852">
    <property type="entry name" value="Dynein_AAA_lid"/>
    <property type="match status" value="1"/>
</dbReference>
<name>A0A8J7TJE7_ATRSP</name>
<dbReference type="FunFam" id="1.20.58.1120:FF:000007">
    <property type="entry name" value="Dynein heavy chain 4"/>
    <property type="match status" value="1"/>
</dbReference>
<dbReference type="InterPro" id="IPR042219">
    <property type="entry name" value="AAA_lid_11_sf"/>
</dbReference>
<dbReference type="Gene3D" id="1.20.58.1120">
    <property type="match status" value="1"/>
</dbReference>
<dbReference type="InterPro" id="IPR024743">
    <property type="entry name" value="Dynein_HC_stalk"/>
</dbReference>
<dbReference type="FunFam" id="1.10.8.1220:FF:000001">
    <property type="entry name" value="Dynein axonemal heavy chain 5"/>
    <property type="match status" value="1"/>
</dbReference>
<dbReference type="InterPro" id="IPR035699">
    <property type="entry name" value="AAA_6"/>
</dbReference>
<dbReference type="Proteomes" id="UP000736164">
    <property type="component" value="Unassembled WGS sequence"/>
</dbReference>
<dbReference type="InterPro" id="IPR041589">
    <property type="entry name" value="DNAH3_AAA_lid_1"/>
</dbReference>
<evidence type="ECO:0000256" key="11">
    <source>
        <dbReference type="ARBA" id="ARBA00023175"/>
    </source>
</evidence>
<dbReference type="GO" id="GO:0030286">
    <property type="term" value="C:dynein complex"/>
    <property type="evidence" value="ECO:0007669"/>
    <property type="project" value="UniProtKB-KW"/>
</dbReference>
<dbReference type="Gene3D" id="1.10.472.130">
    <property type="match status" value="1"/>
</dbReference>
<keyword evidence="10" id="KW-0969">Cilium</keyword>
<keyword evidence="3" id="KW-0963">Cytoplasm</keyword>
<dbReference type="SUPFAM" id="SSF52540">
    <property type="entry name" value="P-loop containing nucleoside triphosphate hydrolases"/>
    <property type="match status" value="4"/>
</dbReference>
<accession>A0A8J7TJE7</accession>
<keyword evidence="5" id="KW-0677">Repeat</keyword>
<dbReference type="SMART" id="SM00382">
    <property type="entry name" value="AAA"/>
    <property type="match status" value="3"/>
</dbReference>
<keyword evidence="6" id="KW-0547">Nucleotide-binding</keyword>